<name>A0A8C4FA12_DICLA</name>
<organism evidence="3 4">
    <name type="scientific">Dicentrarchus labrax</name>
    <name type="common">European seabass</name>
    <name type="synonym">Morone labrax</name>
    <dbReference type="NCBI Taxonomy" id="13489"/>
    <lineage>
        <taxon>Eukaryota</taxon>
        <taxon>Metazoa</taxon>
        <taxon>Chordata</taxon>
        <taxon>Craniata</taxon>
        <taxon>Vertebrata</taxon>
        <taxon>Euteleostomi</taxon>
        <taxon>Actinopterygii</taxon>
        <taxon>Neopterygii</taxon>
        <taxon>Teleostei</taxon>
        <taxon>Neoteleostei</taxon>
        <taxon>Acanthomorphata</taxon>
        <taxon>Eupercaria</taxon>
        <taxon>Moronidae</taxon>
        <taxon>Dicentrarchus</taxon>
    </lineage>
</organism>
<evidence type="ECO:0000313" key="4">
    <source>
        <dbReference type="Proteomes" id="UP000694389"/>
    </source>
</evidence>
<keyword evidence="4" id="KW-1185">Reference proteome</keyword>
<feature type="compositionally biased region" description="Basic and acidic residues" evidence="1">
    <location>
        <begin position="154"/>
        <end position="172"/>
    </location>
</feature>
<feature type="compositionally biased region" description="Basic and acidic residues" evidence="1">
    <location>
        <begin position="604"/>
        <end position="616"/>
    </location>
</feature>
<dbReference type="RefSeq" id="XP_051261889.1">
    <property type="nucleotide sequence ID" value="XM_051405929.1"/>
</dbReference>
<dbReference type="GO" id="GO:0050930">
    <property type="term" value="P:induction of positive chemotaxis"/>
    <property type="evidence" value="ECO:0007669"/>
    <property type="project" value="InterPro"/>
</dbReference>
<feature type="domain" description="PDZ" evidence="2">
    <location>
        <begin position="1042"/>
        <end position="1111"/>
    </location>
</feature>
<feature type="region of interest" description="Disordered" evidence="1">
    <location>
        <begin position="447"/>
        <end position="491"/>
    </location>
</feature>
<feature type="compositionally biased region" description="Basic and acidic residues" evidence="1">
    <location>
        <begin position="569"/>
        <end position="584"/>
    </location>
</feature>
<feature type="compositionally biased region" description="Polar residues" evidence="1">
    <location>
        <begin position="740"/>
        <end position="749"/>
    </location>
</feature>
<feature type="region of interest" description="Disordered" evidence="1">
    <location>
        <begin position="34"/>
        <end position="59"/>
    </location>
</feature>
<dbReference type="OrthoDB" id="42382at2759"/>
<feature type="compositionally biased region" description="Basic and acidic residues" evidence="1">
    <location>
        <begin position="180"/>
        <end position="196"/>
    </location>
</feature>
<reference evidence="3" key="2">
    <citation type="submission" date="2025-09" db="UniProtKB">
        <authorList>
            <consortium name="Ensembl"/>
        </authorList>
    </citation>
    <scope>IDENTIFICATION</scope>
</reference>
<dbReference type="Gene3D" id="2.30.42.10">
    <property type="match status" value="2"/>
</dbReference>
<accession>A0A8C4FA12</accession>
<feature type="region of interest" description="Disordered" evidence="1">
    <location>
        <begin position="218"/>
        <end position="256"/>
    </location>
</feature>
<feature type="region of interest" description="Disordered" evidence="1">
    <location>
        <begin position="123"/>
        <end position="196"/>
    </location>
</feature>
<dbReference type="PANTHER" id="PTHR48484:SF1">
    <property type="entry name" value="DENTIN SIALOPHOSPHOPROTEIN"/>
    <property type="match status" value="1"/>
</dbReference>
<dbReference type="Proteomes" id="UP000694389">
    <property type="component" value="Unassembled WGS sequence"/>
</dbReference>
<dbReference type="InterPro" id="IPR055287">
    <property type="entry name" value="IL-16-like"/>
</dbReference>
<feature type="compositionally biased region" description="Polar residues" evidence="1">
    <location>
        <begin position="349"/>
        <end position="368"/>
    </location>
</feature>
<feature type="region of interest" description="Disordered" evidence="1">
    <location>
        <begin position="809"/>
        <end position="844"/>
    </location>
</feature>
<feature type="compositionally biased region" description="Basic residues" evidence="1">
    <location>
        <begin position="35"/>
        <end position="44"/>
    </location>
</feature>
<dbReference type="OMA" id="SHKHPET"/>
<dbReference type="PANTHER" id="PTHR48484">
    <property type="entry name" value="PRO-INTERLEUKIN-16"/>
    <property type="match status" value="1"/>
</dbReference>
<dbReference type="AlphaFoldDB" id="A0A8C4FA12"/>
<dbReference type="RefSeq" id="XP_051261888.1">
    <property type="nucleotide sequence ID" value="XM_051405928.1"/>
</dbReference>
<feature type="compositionally biased region" description="Polar residues" evidence="1">
    <location>
        <begin position="835"/>
        <end position="844"/>
    </location>
</feature>
<dbReference type="GeneID" id="127366718"/>
<dbReference type="CDD" id="cd06762">
    <property type="entry name" value="PDZ6_PDZD2-PDZ3_hPro-IL-16-like"/>
    <property type="match status" value="1"/>
</dbReference>
<dbReference type="SMART" id="SM00228">
    <property type="entry name" value="PDZ"/>
    <property type="match status" value="2"/>
</dbReference>
<gene>
    <name evidence="3" type="primary">si:dkey-92i15.4</name>
</gene>
<dbReference type="Pfam" id="PF00595">
    <property type="entry name" value="PDZ"/>
    <property type="match status" value="2"/>
</dbReference>
<feature type="compositionally biased region" description="Polar residues" evidence="1">
    <location>
        <begin position="712"/>
        <end position="730"/>
    </location>
</feature>
<feature type="compositionally biased region" description="Basic and acidic residues" evidence="1">
    <location>
        <begin position="45"/>
        <end position="59"/>
    </location>
</feature>
<protein>
    <recommendedName>
        <fullName evidence="2">PDZ domain-containing protein</fullName>
    </recommendedName>
</protein>
<feature type="domain" description="PDZ" evidence="2">
    <location>
        <begin position="928"/>
        <end position="999"/>
    </location>
</feature>
<feature type="compositionally biased region" description="Acidic residues" evidence="1">
    <location>
        <begin position="809"/>
        <end position="820"/>
    </location>
</feature>
<dbReference type="GO" id="GO:0030595">
    <property type="term" value="P:leukocyte chemotaxis"/>
    <property type="evidence" value="ECO:0007669"/>
    <property type="project" value="TreeGrafter"/>
</dbReference>
<dbReference type="GO" id="GO:0042609">
    <property type="term" value="F:CD4 receptor binding"/>
    <property type="evidence" value="ECO:0007669"/>
    <property type="project" value="TreeGrafter"/>
</dbReference>
<feature type="compositionally biased region" description="Basic and acidic residues" evidence="1">
    <location>
        <begin position="450"/>
        <end position="479"/>
    </location>
</feature>
<dbReference type="InterPro" id="IPR036034">
    <property type="entry name" value="PDZ_sf"/>
</dbReference>
<evidence type="ECO:0000256" key="1">
    <source>
        <dbReference type="SAM" id="MobiDB-lite"/>
    </source>
</evidence>
<dbReference type="Ensembl" id="ENSDLAT00005029847.2">
    <property type="protein sequence ID" value="ENSDLAP00005027993.2"/>
    <property type="gene ID" value="ENSDLAG00005012540.2"/>
</dbReference>
<evidence type="ECO:0000259" key="2">
    <source>
        <dbReference type="PROSITE" id="PS50106"/>
    </source>
</evidence>
<dbReference type="GO" id="GO:0005125">
    <property type="term" value="F:cytokine activity"/>
    <property type="evidence" value="ECO:0007669"/>
    <property type="project" value="InterPro"/>
</dbReference>
<proteinExistence type="predicted"/>
<dbReference type="SUPFAM" id="SSF50156">
    <property type="entry name" value="PDZ domain-like"/>
    <property type="match status" value="2"/>
</dbReference>
<feature type="region of interest" description="Disordered" evidence="1">
    <location>
        <begin position="349"/>
        <end position="373"/>
    </location>
</feature>
<dbReference type="InterPro" id="IPR001478">
    <property type="entry name" value="PDZ"/>
</dbReference>
<dbReference type="GeneTree" id="ENSGT00940000156178"/>
<dbReference type="PROSITE" id="PS50106">
    <property type="entry name" value="PDZ"/>
    <property type="match status" value="2"/>
</dbReference>
<reference evidence="3" key="1">
    <citation type="submission" date="2025-08" db="UniProtKB">
        <authorList>
            <consortium name="Ensembl"/>
        </authorList>
    </citation>
    <scope>IDENTIFICATION</scope>
</reference>
<feature type="compositionally biased region" description="Polar residues" evidence="1">
    <location>
        <begin position="123"/>
        <end position="132"/>
    </location>
</feature>
<sequence>MDLSLLSTPTSEYNKQRTGARFTVRSANSPSYNLTRRRGVRKPKGFLEEGREGTKEAGERERYWRNSGANYINKEEDHTVTGYQARTGSRSSVKGQYEEKETPGHIMCTKLNQNGSADKTITEFSTDRSGSCNPAYENRGRTDSRRYNLPSRSRSLDWRTGKRSPDRGKRADMSMLSTKRGGEISKRAGDLDERRTEVEGVRGRVMSSVQIYNSAGISNDLKERGPMSHMSQTLDSASKGHSLPSRFRSQSGPRSDFRVTATSFGAKGGQSILERIEKLYGSAGFTKTEDCSKIRDVSTPVMSHHKETTSDFHISPQQRSYERAAGGTFPRRFSLGGLSPVQGRKSFTWTQKDNSDSESYLSPGTNRTMEGLSRRQWQGHIQGRYSEEGGAHLSKGLEEIGTRSLDRARSRYTVAAQIRSARAAGAITAPPPSNTFLEEERSVCLRGSSRLREGRASGSKDAEEKGETNEQPTKDKSELKSSSTDEDVFESNLEKIPVKTIERKKFPERLSVSSAAGVKNKINQFEALTQRSQGLATGQILMPRRAFSVPTQLSKAHYGVKKSGFRDKWEGMKEGGKADEKTEETATGAGKKLGSGRSLSVDEVGLRPERKEREGNDLVENEEKETTSSTNSVEDLGKYSRLKSTLEIPLNGGAQRERKSFYIDETDFSKVSPEEASKRPPSLFLSNSSDTSVCVQKTSIITSPVSDEEKTPTNTPNHSPFLSRTAQPEPSTDRADSETESTSVFTQAAKTPERDSPPLPHPPFTASHSNLPDLISPDVSAASPYRKKPVLDMDAWVAGLNTKIKVWNDDEDDYEDDDDESTQKDEDSNYDSDSGESSVTITSNMSQSDRRSFCVSLSDLCNFAGVDYESENDSDEWQPTGRRSASLSSDMSALSCVSVLPSEELDRLLEDVRSLGDSNLQDYNDVQVVVLHKEVGVGLGFSVAGGVDQSKPVTVHKVFHSGVAAQEGSIREGDQVLSINGTALCDYAHWEALRVLRRAKTRDLGVVVLRRGGISGACKGGAQTNNSGPTQTQVTETGQRVCVCLEKNSRDLGFSLEGGVGSSLENRPLTVQKIFQGGPVDKVCPGDEVLEIGGVSMVGMRRLEAWTLIRKLPPGSVDVVLSRPLKHLET</sequence>
<evidence type="ECO:0000313" key="3">
    <source>
        <dbReference type="Ensembl" id="ENSDLAP00005027993.2"/>
    </source>
</evidence>
<feature type="compositionally biased region" description="Polar residues" evidence="1">
    <location>
        <begin position="684"/>
        <end position="705"/>
    </location>
</feature>
<feature type="region of interest" description="Disordered" evidence="1">
    <location>
        <begin position="569"/>
        <end position="772"/>
    </location>
</feature>